<protein>
    <submittedName>
        <fullName evidence="7">Formate hydrogenlyase transcriptional activator</fullName>
    </submittedName>
</protein>
<evidence type="ECO:0000256" key="3">
    <source>
        <dbReference type="ARBA" id="ARBA00023015"/>
    </source>
</evidence>
<dbReference type="SMART" id="SM00382">
    <property type="entry name" value="AAA"/>
    <property type="match status" value="1"/>
</dbReference>
<dbReference type="SUPFAM" id="SSF52540">
    <property type="entry name" value="P-loop containing nucleoside triphosphate hydrolases"/>
    <property type="match status" value="1"/>
</dbReference>
<keyword evidence="2" id="KW-0067">ATP-binding</keyword>
<dbReference type="FunFam" id="3.40.50.300:FF:000006">
    <property type="entry name" value="DNA-binding transcriptional regulator NtrC"/>
    <property type="match status" value="1"/>
</dbReference>
<evidence type="ECO:0000256" key="4">
    <source>
        <dbReference type="ARBA" id="ARBA00023125"/>
    </source>
</evidence>
<dbReference type="Gene3D" id="3.40.50.300">
    <property type="entry name" value="P-loop containing nucleotide triphosphate hydrolases"/>
    <property type="match status" value="1"/>
</dbReference>
<dbReference type="PROSITE" id="PS00688">
    <property type="entry name" value="SIGMA54_INTERACT_3"/>
    <property type="match status" value="1"/>
</dbReference>
<keyword evidence="4" id="KW-0238">DNA-binding</keyword>
<dbReference type="InterPro" id="IPR002078">
    <property type="entry name" value="Sigma_54_int"/>
</dbReference>
<dbReference type="PANTHER" id="PTHR32071">
    <property type="entry name" value="TRANSCRIPTIONAL REGULATORY PROTEIN"/>
    <property type="match status" value="1"/>
</dbReference>
<sequence length="538" mass="60515">MVQSFEVKKTFNLEPLQQEMLMRIDENYFFREATLRICSSLEIEKALWDCFMYIRDHIPSDIMLIAVYDPVPGVAEIIAKADLNGGELTSIKSVTPPDMKHIIEEMKVNPQMRPKVLVTNRIGDHPIMEYISANVGYPDATFMVIGPKLEWDFIAGIFVGNNGGKKYSEKHIRLFSLLNEPFAIALSNYLRYREVLRLKEILADDNRYLQEELRQQTGEEIVGAHFGLKQVMEMAGQVAPLASPVLLLGETGSGKEVIATAIHNLSLRRNGPFIKVNCGAIPESLMDSELFGHEKGAFTGAFFQKRGRFERAQGGTIFLDEIGELTPGAQIKLLRVIQEKEIERVGGTETIKVDIRVIAATHRNLETMMAEGKFREDLYFRLKVFPIMIPPLRDRRADIPALVQYFMMKKAREMGFVEIPTLAPGSLEKLMHYNWPGNVRELQNAIERALILGREQPLVFNDLVDIVPNTAAMIPVTDEAKTLSLEQMTSQTIVNALKMAGGRVGGEKGAAKLLKINPSTLRTKMRKLGIPFGRKGNI</sequence>
<dbReference type="InterPro" id="IPR027417">
    <property type="entry name" value="P-loop_NTPase"/>
</dbReference>
<evidence type="ECO:0000313" key="7">
    <source>
        <dbReference type="EMBL" id="CBX27226.1"/>
    </source>
</evidence>
<reference evidence="7" key="1">
    <citation type="journal article" date="2011" name="Environ. Microbiol.">
        <title>Genomic insights into the metabolic potential of the polycyclic aromatic hydrocarbon degrading sulfate-reducing Deltaproteobacterium N47.</title>
        <authorList>
            <person name="Bergmann F."/>
            <person name="Selesi D."/>
            <person name="Weinmaier T."/>
            <person name="Tischler P."/>
            <person name="Rattei T."/>
            <person name="Meckenstock R.U."/>
        </authorList>
    </citation>
    <scope>NUCLEOTIDE SEQUENCE</scope>
</reference>
<dbReference type="SUPFAM" id="SSF46689">
    <property type="entry name" value="Homeodomain-like"/>
    <property type="match status" value="1"/>
</dbReference>
<keyword evidence="3" id="KW-0805">Transcription regulation</keyword>
<dbReference type="EMBL" id="FR695864">
    <property type="protein sequence ID" value="CBX27226.1"/>
    <property type="molecule type" value="Genomic_DNA"/>
</dbReference>
<gene>
    <name evidence="7" type="ORF">N47_A12550</name>
</gene>
<dbReference type="PROSITE" id="PS00675">
    <property type="entry name" value="SIGMA54_INTERACT_1"/>
    <property type="match status" value="1"/>
</dbReference>
<dbReference type="Pfam" id="PF00158">
    <property type="entry name" value="Sigma54_activat"/>
    <property type="match status" value="1"/>
</dbReference>
<dbReference type="InterPro" id="IPR009057">
    <property type="entry name" value="Homeodomain-like_sf"/>
</dbReference>
<name>E1Y9I2_9BACT</name>
<keyword evidence="1" id="KW-0547">Nucleotide-binding</keyword>
<dbReference type="GO" id="GO:0005524">
    <property type="term" value="F:ATP binding"/>
    <property type="evidence" value="ECO:0007669"/>
    <property type="project" value="UniProtKB-KW"/>
</dbReference>
<organism evidence="7">
    <name type="scientific">uncultured Desulfobacterium sp</name>
    <dbReference type="NCBI Taxonomy" id="201089"/>
    <lineage>
        <taxon>Bacteria</taxon>
        <taxon>Pseudomonadati</taxon>
        <taxon>Thermodesulfobacteriota</taxon>
        <taxon>Desulfobacteria</taxon>
        <taxon>Desulfobacterales</taxon>
        <taxon>Desulfobacteriaceae</taxon>
        <taxon>Desulfobacterium</taxon>
        <taxon>environmental samples</taxon>
    </lineage>
</organism>
<dbReference type="GO" id="GO:0003677">
    <property type="term" value="F:DNA binding"/>
    <property type="evidence" value="ECO:0007669"/>
    <property type="project" value="UniProtKB-KW"/>
</dbReference>
<evidence type="ECO:0000256" key="2">
    <source>
        <dbReference type="ARBA" id="ARBA00022840"/>
    </source>
</evidence>
<dbReference type="InterPro" id="IPR025662">
    <property type="entry name" value="Sigma_54_int_dom_ATP-bd_1"/>
</dbReference>
<dbReference type="AlphaFoldDB" id="E1Y9I2"/>
<accession>E1Y9I2</accession>
<dbReference type="InterPro" id="IPR025944">
    <property type="entry name" value="Sigma_54_int_dom_CS"/>
</dbReference>
<dbReference type="PROSITE" id="PS50045">
    <property type="entry name" value="SIGMA54_INTERACT_4"/>
    <property type="match status" value="1"/>
</dbReference>
<dbReference type="PROSITE" id="PS00676">
    <property type="entry name" value="SIGMA54_INTERACT_2"/>
    <property type="match status" value="1"/>
</dbReference>
<dbReference type="GO" id="GO:0016829">
    <property type="term" value="F:lyase activity"/>
    <property type="evidence" value="ECO:0007669"/>
    <property type="project" value="UniProtKB-KW"/>
</dbReference>
<keyword evidence="7" id="KW-0456">Lyase</keyword>
<dbReference type="PANTHER" id="PTHR32071:SF117">
    <property type="entry name" value="PTS-DEPENDENT DIHYDROXYACETONE KINASE OPERON REGULATORY PROTEIN-RELATED"/>
    <property type="match status" value="1"/>
</dbReference>
<proteinExistence type="predicted"/>
<dbReference type="Pfam" id="PF25601">
    <property type="entry name" value="AAA_lid_14"/>
    <property type="match status" value="1"/>
</dbReference>
<evidence type="ECO:0000256" key="5">
    <source>
        <dbReference type="ARBA" id="ARBA00023163"/>
    </source>
</evidence>
<feature type="domain" description="Sigma-54 factor interaction" evidence="6">
    <location>
        <begin position="221"/>
        <end position="451"/>
    </location>
</feature>
<dbReference type="Gene3D" id="1.10.10.60">
    <property type="entry name" value="Homeodomain-like"/>
    <property type="match status" value="1"/>
</dbReference>
<evidence type="ECO:0000259" key="6">
    <source>
        <dbReference type="PROSITE" id="PS50045"/>
    </source>
</evidence>
<dbReference type="InterPro" id="IPR058031">
    <property type="entry name" value="AAA_lid_NorR"/>
</dbReference>
<dbReference type="GO" id="GO:0006355">
    <property type="term" value="P:regulation of DNA-templated transcription"/>
    <property type="evidence" value="ECO:0007669"/>
    <property type="project" value="InterPro"/>
</dbReference>
<keyword evidence="5" id="KW-0804">Transcription</keyword>
<evidence type="ECO:0000256" key="1">
    <source>
        <dbReference type="ARBA" id="ARBA00022741"/>
    </source>
</evidence>
<dbReference type="InterPro" id="IPR003593">
    <property type="entry name" value="AAA+_ATPase"/>
</dbReference>
<dbReference type="InterPro" id="IPR025943">
    <property type="entry name" value="Sigma_54_int_dom_ATP-bd_2"/>
</dbReference>
<dbReference type="Gene3D" id="1.10.8.60">
    <property type="match status" value="1"/>
</dbReference>
<dbReference type="CDD" id="cd00009">
    <property type="entry name" value="AAA"/>
    <property type="match status" value="1"/>
</dbReference>